<dbReference type="InterPro" id="IPR000700">
    <property type="entry name" value="PAS-assoc_C"/>
</dbReference>
<dbReference type="SMART" id="SM00086">
    <property type="entry name" value="PAC"/>
    <property type="match status" value="2"/>
</dbReference>
<dbReference type="PROSITE" id="PS50883">
    <property type="entry name" value="EAL"/>
    <property type="match status" value="1"/>
</dbReference>
<dbReference type="SUPFAM" id="SSF55073">
    <property type="entry name" value="Nucleotide cyclase"/>
    <property type="match status" value="1"/>
</dbReference>
<dbReference type="NCBIfam" id="TIGR00254">
    <property type="entry name" value="GGDEF"/>
    <property type="match status" value="1"/>
</dbReference>
<accession>A0ABR6XQU1</accession>
<keyword evidence="7" id="KW-1185">Reference proteome</keyword>
<dbReference type="Gene3D" id="3.30.70.270">
    <property type="match status" value="1"/>
</dbReference>
<keyword evidence="1" id="KW-0472">Membrane</keyword>
<dbReference type="InterPro" id="IPR035965">
    <property type="entry name" value="PAS-like_dom_sf"/>
</dbReference>
<dbReference type="Pfam" id="PF13426">
    <property type="entry name" value="PAS_9"/>
    <property type="match status" value="1"/>
</dbReference>
<dbReference type="Pfam" id="PF00990">
    <property type="entry name" value="GGDEF"/>
    <property type="match status" value="1"/>
</dbReference>
<dbReference type="CDD" id="cd12915">
    <property type="entry name" value="PDC2_DGC_like"/>
    <property type="match status" value="1"/>
</dbReference>
<dbReference type="CDD" id="cd12914">
    <property type="entry name" value="PDC1_DGC_like"/>
    <property type="match status" value="1"/>
</dbReference>
<feature type="domain" description="EAL" evidence="4">
    <location>
        <begin position="781"/>
        <end position="1036"/>
    </location>
</feature>
<feature type="domain" description="PAS" evidence="2">
    <location>
        <begin position="351"/>
        <end position="396"/>
    </location>
</feature>
<dbReference type="InterPro" id="IPR000160">
    <property type="entry name" value="GGDEF_dom"/>
</dbReference>
<dbReference type="InterPro" id="IPR013655">
    <property type="entry name" value="PAS_fold_3"/>
</dbReference>
<dbReference type="InterPro" id="IPR052155">
    <property type="entry name" value="Biofilm_reg_signaling"/>
</dbReference>
<dbReference type="SUPFAM" id="SSF55785">
    <property type="entry name" value="PYP-like sensor domain (PAS domain)"/>
    <property type="match status" value="2"/>
</dbReference>
<dbReference type="InterPro" id="IPR000014">
    <property type="entry name" value="PAS"/>
</dbReference>
<dbReference type="Gene3D" id="3.20.20.450">
    <property type="entry name" value="EAL domain"/>
    <property type="match status" value="1"/>
</dbReference>
<dbReference type="SMART" id="SM00091">
    <property type="entry name" value="PAS"/>
    <property type="match status" value="2"/>
</dbReference>
<dbReference type="CDD" id="cd01949">
    <property type="entry name" value="GGDEF"/>
    <property type="match status" value="1"/>
</dbReference>
<protein>
    <submittedName>
        <fullName evidence="6">EAL domain-containing protein</fullName>
    </submittedName>
</protein>
<dbReference type="CDD" id="cd00130">
    <property type="entry name" value="PAS"/>
    <property type="match status" value="2"/>
</dbReference>
<evidence type="ECO:0000259" key="2">
    <source>
        <dbReference type="PROSITE" id="PS50112"/>
    </source>
</evidence>
<dbReference type="Proteomes" id="UP000643610">
    <property type="component" value="Unassembled WGS sequence"/>
</dbReference>
<dbReference type="PROSITE" id="PS50887">
    <property type="entry name" value="GGDEF"/>
    <property type="match status" value="1"/>
</dbReference>
<name>A0ABR6XQU1_9BURK</name>
<dbReference type="SMART" id="SM00267">
    <property type="entry name" value="GGDEF"/>
    <property type="match status" value="1"/>
</dbReference>
<reference evidence="6 7" key="1">
    <citation type="submission" date="2020-08" db="EMBL/GenBank/DDBJ databases">
        <title>Novel species isolated from subtropical streams in China.</title>
        <authorList>
            <person name="Lu H."/>
        </authorList>
    </citation>
    <scope>NUCLEOTIDE SEQUENCE [LARGE SCALE GENOMIC DNA]</scope>
    <source>
        <strain evidence="6 7">KCTC 52442</strain>
    </source>
</reference>
<dbReference type="SUPFAM" id="SSF141868">
    <property type="entry name" value="EAL domain-like"/>
    <property type="match status" value="1"/>
</dbReference>
<feature type="transmembrane region" description="Helical" evidence="1">
    <location>
        <begin position="20"/>
        <end position="43"/>
    </location>
</feature>
<evidence type="ECO:0000313" key="7">
    <source>
        <dbReference type="Proteomes" id="UP000643610"/>
    </source>
</evidence>
<evidence type="ECO:0000259" key="5">
    <source>
        <dbReference type="PROSITE" id="PS50887"/>
    </source>
</evidence>
<dbReference type="RefSeq" id="WP_186890766.1">
    <property type="nucleotide sequence ID" value="NZ_JACOFU010000003.1"/>
</dbReference>
<feature type="domain" description="PAS" evidence="2">
    <location>
        <begin position="478"/>
        <end position="550"/>
    </location>
</feature>
<feature type="domain" description="PAC" evidence="3">
    <location>
        <begin position="554"/>
        <end position="607"/>
    </location>
</feature>
<keyword evidence="1" id="KW-1133">Transmembrane helix</keyword>
<dbReference type="SMART" id="SM00052">
    <property type="entry name" value="EAL"/>
    <property type="match status" value="1"/>
</dbReference>
<dbReference type="PANTHER" id="PTHR44757:SF2">
    <property type="entry name" value="BIOFILM ARCHITECTURE MAINTENANCE PROTEIN MBAA"/>
    <property type="match status" value="1"/>
</dbReference>
<dbReference type="NCBIfam" id="TIGR00229">
    <property type="entry name" value="sensory_box"/>
    <property type="match status" value="2"/>
</dbReference>
<evidence type="ECO:0000313" key="6">
    <source>
        <dbReference type="EMBL" id="MBC3831728.1"/>
    </source>
</evidence>
<keyword evidence="1" id="KW-0812">Transmembrane</keyword>
<evidence type="ECO:0000256" key="1">
    <source>
        <dbReference type="SAM" id="Phobius"/>
    </source>
</evidence>
<comment type="caution">
    <text evidence="6">The sequence shown here is derived from an EMBL/GenBank/DDBJ whole genome shotgun (WGS) entry which is preliminary data.</text>
</comment>
<dbReference type="EMBL" id="JACOFU010000003">
    <property type="protein sequence ID" value="MBC3831728.1"/>
    <property type="molecule type" value="Genomic_DNA"/>
</dbReference>
<dbReference type="PROSITE" id="PS50113">
    <property type="entry name" value="PAC"/>
    <property type="match status" value="1"/>
</dbReference>
<dbReference type="InterPro" id="IPR043128">
    <property type="entry name" value="Rev_trsase/Diguanyl_cyclase"/>
</dbReference>
<sequence length="1045" mass="118396">MNNKIKTDLDKTTAGNKRRFLYIGICFVILFFIVASIITLLYLRQEANARVQRSTENLASSLQQTFDGIIDTIDVALLSAVDEISRQQTINKVDIDSINHLLLRQARRVPHLAFIRSTDQFGKVIYGVENGSKTAYLDDREFFKRLRDDPNAGLVISQPVFAKIAQKWVWAFARRLNHADGSFAGMVYASIYTDEIEKLFSQIHMEAGGSIAIRHQNINLIARTTFERSNPIPTGSTTISQPFKDALKANPQSGSYTSDASSTDPITRIYSYQRSSKYHYLINVGLATEVALSGWRNQLTAVSLIITLFTLCLLYLARKIDLAWQQYDRAIVTLKHSAEQLTIKHQTLINSENQHRSLLEKLHTAIVVHAPDTSIIFSNSRAAALLGLNEDQMHGKVAMDPAWSFVDETGKKLDPDAYPVRRALLSQRSFTEMVMGVRLPNIHGIRWMQVSAFLENDEHDQLKQIVVNFNDITQQKEAELRWQFALDGAGDGVWDIDLVNGKGNFSQRYLEMLGYPTGAFAEDYRELLDLIHPEDKNLLLNEMQKHLSHQTRQFSAEYRMLCSDGSYKWIYGRGMVVSTDEFGKSLRMVGTHTDISAMKNAEEKIWIEANYDALTKLPNRRLFYDRIEENMKKAKRGKESIALLFIDLDRFKEVNDTLGHDVGDQLLIQAATRIKESVRVYDTVARLGGDEFTVVLTDIHDSADVAHLAEKIIQYLSQPFVIHGVESYVSASIGIALYPDDASTVIELTKNADQAMYSAKDSGRQCFRFFTKTMQEDATQRMRLANDMRHALKQNQFLVYYQPIIDLQNGEIYKAEALIRWQHPDLGFISPASFIPIAEDTGTIHPIGDWVFSQALQQVQACQTLLGRKFQISVNKSPVQFLVERSDQHNWLDQLAASSIDGDSIVIEITEGVLINNDVRVTQSLLQYRDAKIQVAIDDFGTGYSSLSYLKKFDVDYLKIDQSFTQNLTIDSSEYALCEAIIVMAHKLGIKVIAEGVETEQQDQLLKQMGCDFGQGYLYARPLPAPQLIDFLRHQASSKLGEFIE</sequence>
<dbReference type="Pfam" id="PF08447">
    <property type="entry name" value="PAS_3"/>
    <property type="match status" value="1"/>
</dbReference>
<dbReference type="InterPro" id="IPR035919">
    <property type="entry name" value="EAL_sf"/>
</dbReference>
<dbReference type="InterPro" id="IPR001610">
    <property type="entry name" value="PAC"/>
</dbReference>
<organism evidence="6 7">
    <name type="scientific">Undibacterium amnicola</name>
    <dbReference type="NCBI Taxonomy" id="1834038"/>
    <lineage>
        <taxon>Bacteria</taxon>
        <taxon>Pseudomonadati</taxon>
        <taxon>Pseudomonadota</taxon>
        <taxon>Betaproteobacteria</taxon>
        <taxon>Burkholderiales</taxon>
        <taxon>Oxalobacteraceae</taxon>
        <taxon>Undibacterium</taxon>
    </lineage>
</organism>
<dbReference type="PROSITE" id="PS50112">
    <property type="entry name" value="PAS"/>
    <property type="match status" value="2"/>
</dbReference>
<feature type="domain" description="GGDEF" evidence="5">
    <location>
        <begin position="639"/>
        <end position="772"/>
    </location>
</feature>
<dbReference type="InterPro" id="IPR029787">
    <property type="entry name" value="Nucleotide_cyclase"/>
</dbReference>
<dbReference type="CDD" id="cd01948">
    <property type="entry name" value="EAL"/>
    <property type="match status" value="1"/>
</dbReference>
<dbReference type="Gene3D" id="3.30.450.20">
    <property type="entry name" value="PAS domain"/>
    <property type="match status" value="4"/>
</dbReference>
<proteinExistence type="predicted"/>
<evidence type="ECO:0000259" key="3">
    <source>
        <dbReference type="PROSITE" id="PS50113"/>
    </source>
</evidence>
<dbReference type="PANTHER" id="PTHR44757">
    <property type="entry name" value="DIGUANYLATE CYCLASE DGCP"/>
    <property type="match status" value="1"/>
</dbReference>
<dbReference type="Pfam" id="PF00563">
    <property type="entry name" value="EAL"/>
    <property type="match status" value="1"/>
</dbReference>
<evidence type="ECO:0000259" key="4">
    <source>
        <dbReference type="PROSITE" id="PS50883"/>
    </source>
</evidence>
<dbReference type="InterPro" id="IPR001633">
    <property type="entry name" value="EAL_dom"/>
</dbReference>
<gene>
    <name evidence="6" type="ORF">H8K33_09425</name>
</gene>